<gene>
    <name evidence="1" type="ORF">J1N35_004510</name>
</gene>
<comment type="caution">
    <text evidence="1">The sequence shown here is derived from an EMBL/GenBank/DDBJ whole genome shotgun (WGS) entry which is preliminary data.</text>
</comment>
<protein>
    <submittedName>
        <fullName evidence="1">Uncharacterized protein</fullName>
    </submittedName>
</protein>
<dbReference type="EMBL" id="JAIQCV010000002">
    <property type="protein sequence ID" value="KAH1121350.1"/>
    <property type="molecule type" value="Genomic_DNA"/>
</dbReference>
<dbReference type="OrthoDB" id="10532681at2759"/>
<sequence length="295" mass="33583">MSKEEFEQMWAKNFLNEMFSAVVERVAVGKGVLSAALSNKDVLKPKEFVRTISTCDVDNFLWRMENYFCTKGIMDDAVKEVEQRCAQKLSEAMTIVESVVKLGSSKSEEMGVCEKDHKEYVVDGNDDNGGNRKPQVGKKKLNRKRDKLKYFLYDDPHILRNVQKNPCFLRKRSRWVRLRKCPMKFVIEGDDGANKEPKKLELSKASLRKGKATFELGESLEGLSPKEDVSLSSNLGENVAMKTMKLEPLRLNSSGASELIESSTRLPPMRDGWCIGLQGKRSDTRWIVDQNKCNE</sequence>
<proteinExistence type="predicted"/>
<accession>A0A9D3WEA1</accession>
<evidence type="ECO:0000313" key="2">
    <source>
        <dbReference type="Proteomes" id="UP000828251"/>
    </source>
</evidence>
<evidence type="ECO:0000313" key="1">
    <source>
        <dbReference type="EMBL" id="KAH1121350.1"/>
    </source>
</evidence>
<dbReference type="AlphaFoldDB" id="A0A9D3WEA1"/>
<dbReference type="Proteomes" id="UP000828251">
    <property type="component" value="Unassembled WGS sequence"/>
</dbReference>
<reference evidence="1 2" key="1">
    <citation type="journal article" date="2021" name="Plant Biotechnol. J.">
        <title>Multi-omics assisted identification of the key and species-specific regulatory components of drought-tolerant mechanisms in Gossypium stocksii.</title>
        <authorList>
            <person name="Yu D."/>
            <person name="Ke L."/>
            <person name="Zhang D."/>
            <person name="Wu Y."/>
            <person name="Sun Y."/>
            <person name="Mei J."/>
            <person name="Sun J."/>
            <person name="Sun Y."/>
        </authorList>
    </citation>
    <scope>NUCLEOTIDE SEQUENCE [LARGE SCALE GENOMIC DNA]</scope>
    <source>
        <strain evidence="2">cv. E1</strain>
        <tissue evidence="1">Leaf</tissue>
    </source>
</reference>
<organism evidence="1 2">
    <name type="scientific">Gossypium stocksii</name>
    <dbReference type="NCBI Taxonomy" id="47602"/>
    <lineage>
        <taxon>Eukaryota</taxon>
        <taxon>Viridiplantae</taxon>
        <taxon>Streptophyta</taxon>
        <taxon>Embryophyta</taxon>
        <taxon>Tracheophyta</taxon>
        <taxon>Spermatophyta</taxon>
        <taxon>Magnoliopsida</taxon>
        <taxon>eudicotyledons</taxon>
        <taxon>Gunneridae</taxon>
        <taxon>Pentapetalae</taxon>
        <taxon>rosids</taxon>
        <taxon>malvids</taxon>
        <taxon>Malvales</taxon>
        <taxon>Malvaceae</taxon>
        <taxon>Malvoideae</taxon>
        <taxon>Gossypium</taxon>
    </lineage>
</organism>
<keyword evidence="2" id="KW-1185">Reference proteome</keyword>
<name>A0A9D3WEA1_9ROSI</name>